<sequence>MRRLFTASHTNGQSMDPKCHVCKLTYALYQCPRFLALRTPDKVKATKSANICVNCLQNGHQASACWSAGCQICNKRHNSKLHLEEEKKKEAFAKNLIFQENQTENGVEGQKDGMKDEDTLISLKA</sequence>
<dbReference type="EMBL" id="CABPRJ010000963">
    <property type="protein sequence ID" value="VVC33065.1"/>
    <property type="molecule type" value="Genomic_DNA"/>
</dbReference>
<protein>
    <submittedName>
        <fullName evidence="2">Uncharacterized protein</fullName>
    </submittedName>
</protein>
<evidence type="ECO:0000313" key="3">
    <source>
        <dbReference type="Proteomes" id="UP000325440"/>
    </source>
</evidence>
<evidence type="ECO:0000313" key="2">
    <source>
        <dbReference type="EMBL" id="VVC33065.1"/>
    </source>
</evidence>
<dbReference type="AlphaFoldDB" id="A0A5E4MQA5"/>
<proteinExistence type="predicted"/>
<evidence type="ECO:0000256" key="1">
    <source>
        <dbReference type="SAM" id="MobiDB-lite"/>
    </source>
</evidence>
<feature type="compositionally biased region" description="Basic and acidic residues" evidence="1">
    <location>
        <begin position="109"/>
        <end position="118"/>
    </location>
</feature>
<feature type="region of interest" description="Disordered" evidence="1">
    <location>
        <begin position="103"/>
        <end position="125"/>
    </location>
</feature>
<accession>A0A5E4MQA5</accession>
<keyword evidence="3" id="KW-1185">Reference proteome</keyword>
<dbReference type="Proteomes" id="UP000325440">
    <property type="component" value="Unassembled WGS sequence"/>
</dbReference>
<reference evidence="2 3" key="1">
    <citation type="submission" date="2019-08" db="EMBL/GenBank/DDBJ databases">
        <authorList>
            <person name="Alioto T."/>
            <person name="Alioto T."/>
            <person name="Gomez Garrido J."/>
        </authorList>
    </citation>
    <scope>NUCLEOTIDE SEQUENCE [LARGE SCALE GENOMIC DNA]</scope>
</reference>
<name>A0A5E4MQA5_9HEMI</name>
<dbReference type="OrthoDB" id="6611506at2759"/>
<organism evidence="2 3">
    <name type="scientific">Cinara cedri</name>
    <dbReference type="NCBI Taxonomy" id="506608"/>
    <lineage>
        <taxon>Eukaryota</taxon>
        <taxon>Metazoa</taxon>
        <taxon>Ecdysozoa</taxon>
        <taxon>Arthropoda</taxon>
        <taxon>Hexapoda</taxon>
        <taxon>Insecta</taxon>
        <taxon>Pterygota</taxon>
        <taxon>Neoptera</taxon>
        <taxon>Paraneoptera</taxon>
        <taxon>Hemiptera</taxon>
        <taxon>Sternorrhyncha</taxon>
        <taxon>Aphidomorpha</taxon>
        <taxon>Aphidoidea</taxon>
        <taxon>Aphididae</taxon>
        <taxon>Lachninae</taxon>
        <taxon>Cinara</taxon>
    </lineage>
</organism>
<gene>
    <name evidence="2" type="ORF">CINCED_3A010556</name>
</gene>